<organism evidence="2">
    <name type="scientific">Trichuris suis</name>
    <name type="common">pig whipworm</name>
    <dbReference type="NCBI Taxonomy" id="68888"/>
    <lineage>
        <taxon>Eukaryota</taxon>
        <taxon>Metazoa</taxon>
        <taxon>Ecdysozoa</taxon>
        <taxon>Nematoda</taxon>
        <taxon>Enoplea</taxon>
        <taxon>Dorylaimia</taxon>
        <taxon>Trichinellida</taxon>
        <taxon>Trichuridae</taxon>
        <taxon>Trichuris</taxon>
    </lineage>
</organism>
<name>A0A085MQL8_9BILA</name>
<evidence type="ECO:0000259" key="1">
    <source>
        <dbReference type="Pfam" id="PF01051"/>
    </source>
</evidence>
<evidence type="ECO:0000313" key="2">
    <source>
        <dbReference type="EMBL" id="KFD59514.1"/>
    </source>
</evidence>
<proteinExistence type="predicted"/>
<dbReference type="Pfam" id="PF21205">
    <property type="entry name" value="Rep3_C"/>
    <property type="match status" value="1"/>
</dbReference>
<dbReference type="Gene3D" id="1.10.10.10">
    <property type="entry name" value="Winged helix-like DNA-binding domain superfamily/Winged helix DNA-binding domain"/>
    <property type="match status" value="2"/>
</dbReference>
<dbReference type="AlphaFoldDB" id="A0A085MQL8"/>
<gene>
    <name evidence="2" type="ORF">M514_28306</name>
</gene>
<feature type="domain" description="Initiator Rep protein WH1" evidence="1">
    <location>
        <begin position="30"/>
        <end position="167"/>
    </location>
</feature>
<accession>A0A085MQL8</accession>
<dbReference type="InterPro" id="IPR036388">
    <property type="entry name" value="WH-like_DNA-bd_sf"/>
</dbReference>
<protein>
    <recommendedName>
        <fullName evidence="1">Initiator Rep protein WH1 domain-containing protein</fullName>
    </recommendedName>
</protein>
<dbReference type="InterPro" id="IPR000525">
    <property type="entry name" value="Initiator_Rep_WH1"/>
</dbReference>
<dbReference type="EMBL" id="KL367861">
    <property type="protein sequence ID" value="KFD59514.1"/>
    <property type="molecule type" value="Genomic_DNA"/>
</dbReference>
<dbReference type="GO" id="GO:0003887">
    <property type="term" value="F:DNA-directed DNA polymerase activity"/>
    <property type="evidence" value="ECO:0007669"/>
    <property type="project" value="InterPro"/>
</dbReference>
<sequence length="352" mass="41639">MARKKIEPIVGLGKEDKLTVQKSLPLFALWRSELTLSEFKILDIYLSRIDSHKPDKRQVLLTKGEIEEALGVQKINNTDLKARLKHLMGNVVEVPDKDTKKGFRLVTLFEEAEAEQDENGLWQVKLECTQKAMKFFFNVDNLGYLRYKLRCITSLTSRYTYIMFVYLEANRFRKSWEVELDELKAILHCEDEETYKEFKRFNDRLLKRVQKEMNEKTECRYSYEPVKKGRSVVAIRFTVETLPKLTIDSDYDPNQYTLEDWQDSRRDEICHGFSSPEFEDFTDEQLELLKDLGWSRKRDADYQKHKALLNDTVLACEYAVSDYLRQTIIMAKTRHPKNLFLYVKKMVESDGD</sequence>
<dbReference type="GO" id="GO:0006270">
    <property type="term" value="P:DNA replication initiation"/>
    <property type="evidence" value="ECO:0007669"/>
    <property type="project" value="InterPro"/>
</dbReference>
<reference evidence="2" key="1">
    <citation type="journal article" date="2014" name="Nat. Genet.">
        <title>Genome and transcriptome of the porcine whipworm Trichuris suis.</title>
        <authorList>
            <person name="Jex A.R."/>
            <person name="Nejsum P."/>
            <person name="Schwarz E.M."/>
            <person name="Hu L."/>
            <person name="Young N.D."/>
            <person name="Hall R.S."/>
            <person name="Korhonen P.K."/>
            <person name="Liao S."/>
            <person name="Thamsborg S."/>
            <person name="Xia J."/>
            <person name="Xu P."/>
            <person name="Wang S."/>
            <person name="Scheerlinck J.P."/>
            <person name="Hofmann A."/>
            <person name="Sternberg P.W."/>
            <person name="Wang J."/>
            <person name="Gasser R.B."/>
        </authorList>
    </citation>
    <scope>NUCLEOTIDE SEQUENCE [LARGE SCALE GENOMIC DNA]</scope>
    <source>
        <strain evidence="2">DCEP-RM93F</strain>
    </source>
</reference>
<dbReference type="SUPFAM" id="SSF46785">
    <property type="entry name" value="Winged helix' DNA-binding domain"/>
    <property type="match status" value="2"/>
</dbReference>
<dbReference type="InterPro" id="IPR036390">
    <property type="entry name" value="WH_DNA-bd_sf"/>
</dbReference>
<dbReference type="Pfam" id="PF01051">
    <property type="entry name" value="Rep3_N"/>
    <property type="match status" value="1"/>
</dbReference>
<dbReference type="Proteomes" id="UP000030758">
    <property type="component" value="Unassembled WGS sequence"/>
</dbReference>